<keyword evidence="3" id="KW-1185">Reference proteome</keyword>
<dbReference type="EMBL" id="MNPL01008735">
    <property type="protein sequence ID" value="OQR74097.1"/>
    <property type="molecule type" value="Genomic_DNA"/>
</dbReference>
<reference evidence="2 3" key="1">
    <citation type="journal article" date="2017" name="Gigascience">
        <title>Draft genome of the honey bee ectoparasitic mite, Tropilaelaps mercedesae, is shaped by the parasitic life history.</title>
        <authorList>
            <person name="Dong X."/>
            <person name="Armstrong S.D."/>
            <person name="Xia D."/>
            <person name="Makepeace B.L."/>
            <person name="Darby A.C."/>
            <person name="Kadowaki T."/>
        </authorList>
    </citation>
    <scope>NUCLEOTIDE SEQUENCE [LARGE SCALE GENOMIC DNA]</scope>
    <source>
        <strain evidence="2">Wuxi-XJTLU</strain>
    </source>
</reference>
<sequence length="352" mass="38147">MGIFSVSPPSAALGRMRLGPQQTDSSGASSMKTTGDEDADCERSDTDQSEKVFYPPAGQSDPLSAGGSSFSVKMGLQNSLSQPSSGGSSGFVDLVEARRRLRSRGGPKDLQQELANSDLNSDSDRDSATPSKLGERNSLFMSTENLERLGQREKFMKSNYETLGRTAGTEQDTICPLSRKSITAKFKTSPDDGDKRTKPAEVGARVNNGSSFFETSLTATSTPLKPQLGKKPIMSPWASGNHREELSKALQEAKQRLQGVGKGHKLSTSKSIGDLLSLKDRKDFGSDNDKTEKDTRKEELIRRSTSMSDLGGAAKLFSTARKKPGAGDAVEEADEVEEVLYFEFISTPFRYE</sequence>
<evidence type="ECO:0000256" key="1">
    <source>
        <dbReference type="SAM" id="MobiDB-lite"/>
    </source>
</evidence>
<dbReference type="AlphaFoldDB" id="A0A1V9XKR7"/>
<feature type="compositionally biased region" description="Basic and acidic residues" evidence="1">
    <location>
        <begin position="278"/>
        <end position="302"/>
    </location>
</feature>
<feature type="region of interest" description="Disordered" evidence="1">
    <location>
        <begin position="1"/>
        <end position="71"/>
    </location>
</feature>
<evidence type="ECO:0000313" key="2">
    <source>
        <dbReference type="EMBL" id="OQR74097.1"/>
    </source>
</evidence>
<feature type="region of interest" description="Disordered" evidence="1">
    <location>
        <begin position="102"/>
        <end position="138"/>
    </location>
</feature>
<dbReference type="InParanoid" id="A0A1V9XKR7"/>
<gene>
    <name evidence="2" type="ORF">BIW11_09308</name>
</gene>
<organism evidence="2 3">
    <name type="scientific">Tropilaelaps mercedesae</name>
    <dbReference type="NCBI Taxonomy" id="418985"/>
    <lineage>
        <taxon>Eukaryota</taxon>
        <taxon>Metazoa</taxon>
        <taxon>Ecdysozoa</taxon>
        <taxon>Arthropoda</taxon>
        <taxon>Chelicerata</taxon>
        <taxon>Arachnida</taxon>
        <taxon>Acari</taxon>
        <taxon>Parasitiformes</taxon>
        <taxon>Mesostigmata</taxon>
        <taxon>Gamasina</taxon>
        <taxon>Dermanyssoidea</taxon>
        <taxon>Laelapidae</taxon>
        <taxon>Tropilaelaps</taxon>
    </lineage>
</organism>
<feature type="compositionally biased region" description="Basic and acidic residues" evidence="1">
    <location>
        <begin position="188"/>
        <end position="199"/>
    </location>
</feature>
<dbReference type="OrthoDB" id="6154712at2759"/>
<proteinExistence type="predicted"/>
<feature type="compositionally biased region" description="Polar residues" evidence="1">
    <location>
        <begin position="20"/>
        <end position="33"/>
    </location>
</feature>
<dbReference type="Proteomes" id="UP000192247">
    <property type="component" value="Unassembled WGS sequence"/>
</dbReference>
<feature type="region of interest" description="Disordered" evidence="1">
    <location>
        <begin position="185"/>
        <end position="244"/>
    </location>
</feature>
<feature type="region of interest" description="Disordered" evidence="1">
    <location>
        <begin position="278"/>
        <end position="305"/>
    </location>
</feature>
<name>A0A1V9XKR7_9ACAR</name>
<feature type="compositionally biased region" description="Polar residues" evidence="1">
    <location>
        <begin position="207"/>
        <end position="224"/>
    </location>
</feature>
<comment type="caution">
    <text evidence="2">The sequence shown here is derived from an EMBL/GenBank/DDBJ whole genome shotgun (WGS) entry which is preliminary data.</text>
</comment>
<accession>A0A1V9XKR7</accession>
<evidence type="ECO:0000313" key="3">
    <source>
        <dbReference type="Proteomes" id="UP000192247"/>
    </source>
</evidence>
<protein>
    <submittedName>
        <fullName evidence="2">WD repeat-containing protein 62-like</fullName>
    </submittedName>
</protein>
<feature type="compositionally biased region" description="Basic and acidic residues" evidence="1">
    <location>
        <begin position="41"/>
        <end position="50"/>
    </location>
</feature>